<feature type="transmembrane region" description="Helical" evidence="2">
    <location>
        <begin position="400"/>
        <end position="420"/>
    </location>
</feature>
<dbReference type="KEGG" id="prel:PRELSG_1439200"/>
<sequence>MIPIENIKIHSQKITTKNDSNEKNKIEKLEEINYYINSENNNKNSLNSDNINENNKINLNNNNNNNINGNNKINSNDNNNSNENSKFNSSDNNNNNLDNSNNNIDENSDKLNCNNNSINNDNNNSNEDDNKLIKNDKRKIIMFSSILRYKRYLTKKGNTYFDFNQTNLELNEKEMLVQSSNFYHLFDLRSLFFPHIYFNINSHMNINISDYLNYIKNQLNIGINSEQSKNINYSSKQEFILEAIEQVEHIEIKVKIIKKLFLILNKNVAEKIKKYIDKIPEINSNDYIFVQTNRKNDILFGYIKSNKYNLFFEILNFKKIFLQHYKDNIKIDIYDINLINKSDDYFENRNGGIFLKEQNVNVTKDTFDSITFSSKYYFDYYFSKNSVVEYDYSNEKKKMLLVFNLCISYVKNNLFILVIYNDNNYSNNSNVNNNSNFLYYEELDVYNKQFNLNNIDKNIFKTNSFFIDNLYRNLKSKLLCSFTFKYLPLDDYIRSINFSKIKKSKFYKNLYTFIIYCLSNEGIVYIFFCNLLILNIFYENKFELIVKKYFCFQLNRESSYNKISTVNCNSKYLYSLCSHNIFPYKKFYNFINKNIYASNLNDTSRNVERESKIYFDNNSNKIGNNFTNDFLTYEKNDSESIMNNSDLDYKIRNDHLNIDCYVNKKDDSNYVDIAYYKYTFLIITCKYDFSIVTLRRKKKSFQMELINYSFSNSKSSNIICNVIVNKCNFEKYNENKKKSKSFILFEIMCFYQNGLMKKYNYVCTLKNKNFEFFLTENEMKNGIISKKNFFKPLLFPFNEEVLKKKKKFNNIILNNVQLSYFKNFIYIYFQEKQYESISLAINNQCLIINYIKAISKLFKKICTLLYKKKEKESSNNSNVNNEIKENCENYHSVDKRNRFSDKNDELNYNDERISYFLNEIDSNVFCDKNMMNYLNCNLFTQREHKTCFLEYKYIIFGFYDLHLINEKNNGNINEMKTKMNKKILMNSCDIHSHFNFLNIIKSYINYNTLKKCINNLPNENKKVEMNFYYFILILNYFQNNYVYEYNSFFHLAYNELHQKGSFSYKRKIYSKLFFENFELIDITKYSSILLSFLLHMYNFCLKQNGLSNDNFSSHITFFLINKKTKKNKKKFRYFCKINEGKNDIASDNRSKDETNIIKCINDEYMKDNFDNLKNNASKENVKFDDEKKILMNENKKDIINFLTLQKCLYYINKIKKYMNLTLNTETSNYNIQLDIYINIYFCQIFFIILNTLRINNTNIYVNLNYNIKKNNLDYFYLLILINFYSLFYLLIFSKDILNENLENEKKADNKESKINKEFKILKFFNEVYVEQRNKNIEKTESLNIENISITSHNFEKYLALIFENVKEKIDQINVDNYIIQKLFFKINCLLCDKVCISNIYNNYYICENNHIFSKCMITFCCIYKNNLILPTIFNLDDLNKKLFDEFNTSLKFNLLIKVDFIYFCSFCYYFISTKNIFFEKHFFFNQCPFCNHELNIL</sequence>
<feature type="region of interest" description="Disordered" evidence="1">
    <location>
        <begin position="39"/>
        <end position="130"/>
    </location>
</feature>
<dbReference type="GeneID" id="39738824"/>
<proteinExistence type="predicted"/>
<evidence type="ECO:0000256" key="2">
    <source>
        <dbReference type="SAM" id="Phobius"/>
    </source>
</evidence>
<dbReference type="OrthoDB" id="371788at2759"/>
<evidence type="ECO:0000256" key="1">
    <source>
        <dbReference type="SAM" id="MobiDB-lite"/>
    </source>
</evidence>
<dbReference type="Proteomes" id="UP000220158">
    <property type="component" value="Chromosome 14"/>
</dbReference>
<gene>
    <name evidence="3" type="ORF">PRELSG_1439200</name>
</gene>
<keyword evidence="4" id="KW-1185">Reference proteome</keyword>
<keyword evidence="2" id="KW-0472">Membrane</keyword>
<feature type="compositionally biased region" description="Low complexity" evidence="1">
    <location>
        <begin position="39"/>
        <end position="125"/>
    </location>
</feature>
<evidence type="ECO:0000313" key="4">
    <source>
        <dbReference type="Proteomes" id="UP000220158"/>
    </source>
</evidence>
<name>A0A1J1HF22_PLARL</name>
<keyword evidence="2" id="KW-0812">Transmembrane</keyword>
<protein>
    <submittedName>
        <fullName evidence="3">Uncharacterized protein</fullName>
    </submittedName>
</protein>
<dbReference type="RefSeq" id="XP_028535178.1">
    <property type="nucleotide sequence ID" value="XM_028679468.1"/>
</dbReference>
<feature type="transmembrane region" description="Helical" evidence="2">
    <location>
        <begin position="1235"/>
        <end position="1254"/>
    </location>
</feature>
<dbReference type="EMBL" id="LN835309">
    <property type="protein sequence ID" value="CRH02658.1"/>
    <property type="molecule type" value="Genomic_DNA"/>
</dbReference>
<reference evidence="3 4" key="1">
    <citation type="submission" date="2015-04" db="EMBL/GenBank/DDBJ databases">
        <authorList>
            <consortium name="Pathogen Informatics"/>
        </authorList>
    </citation>
    <scope>NUCLEOTIDE SEQUENCE [LARGE SCALE GENOMIC DNA]</scope>
    <source>
        <strain evidence="3 4">SGS1</strain>
    </source>
</reference>
<dbReference type="VEuPathDB" id="PlasmoDB:PRELSG_1439200"/>
<feature type="transmembrane region" description="Helical" evidence="2">
    <location>
        <begin position="1274"/>
        <end position="1292"/>
    </location>
</feature>
<accession>A0A1J1HF22</accession>
<organism evidence="3 4">
    <name type="scientific">Plasmodium relictum</name>
    <dbReference type="NCBI Taxonomy" id="85471"/>
    <lineage>
        <taxon>Eukaryota</taxon>
        <taxon>Sar</taxon>
        <taxon>Alveolata</taxon>
        <taxon>Apicomplexa</taxon>
        <taxon>Aconoidasida</taxon>
        <taxon>Haemosporida</taxon>
        <taxon>Plasmodiidae</taxon>
        <taxon>Plasmodium</taxon>
        <taxon>Plasmodium (Haemamoeba)</taxon>
    </lineage>
</organism>
<feature type="transmembrane region" description="Helical" evidence="2">
    <location>
        <begin position="513"/>
        <end position="538"/>
    </location>
</feature>
<dbReference type="OMA" id="YFDFNQT"/>
<evidence type="ECO:0000313" key="3">
    <source>
        <dbReference type="EMBL" id="CRH02658.1"/>
    </source>
</evidence>
<keyword evidence="2" id="KW-1133">Transmembrane helix</keyword>